<keyword evidence="1" id="KW-0812">Transmembrane</keyword>
<feature type="transmembrane region" description="Helical" evidence="1">
    <location>
        <begin position="21"/>
        <end position="42"/>
    </location>
</feature>
<proteinExistence type="predicted"/>
<evidence type="ECO:0008006" key="4">
    <source>
        <dbReference type="Google" id="ProtNLM"/>
    </source>
</evidence>
<evidence type="ECO:0000256" key="1">
    <source>
        <dbReference type="SAM" id="Phobius"/>
    </source>
</evidence>
<feature type="transmembrane region" description="Helical" evidence="1">
    <location>
        <begin position="48"/>
        <end position="68"/>
    </location>
</feature>
<keyword evidence="1" id="KW-0472">Membrane</keyword>
<dbReference type="RefSeq" id="WP_344926813.1">
    <property type="nucleotide sequence ID" value="NZ_BAAAYK010000038.1"/>
</dbReference>
<keyword evidence="3" id="KW-1185">Reference proteome</keyword>
<evidence type="ECO:0000313" key="2">
    <source>
        <dbReference type="EMBL" id="GAA3357844.1"/>
    </source>
</evidence>
<dbReference type="InterPro" id="IPR049978">
    <property type="entry name" value="SCO6880-like"/>
</dbReference>
<evidence type="ECO:0000313" key="3">
    <source>
        <dbReference type="Proteomes" id="UP001500483"/>
    </source>
</evidence>
<reference evidence="3" key="1">
    <citation type="journal article" date="2019" name="Int. J. Syst. Evol. Microbiol.">
        <title>The Global Catalogue of Microorganisms (GCM) 10K type strain sequencing project: providing services to taxonomists for standard genome sequencing and annotation.</title>
        <authorList>
            <consortium name="The Broad Institute Genomics Platform"/>
            <consortium name="The Broad Institute Genome Sequencing Center for Infectious Disease"/>
            <person name="Wu L."/>
            <person name="Ma J."/>
        </authorList>
    </citation>
    <scope>NUCLEOTIDE SEQUENCE [LARGE SCALE GENOMIC DNA]</scope>
    <source>
        <strain evidence="3">JCM 9687</strain>
    </source>
</reference>
<protein>
    <recommendedName>
        <fullName evidence="4">Integral membrane protein</fullName>
    </recommendedName>
</protein>
<comment type="caution">
    <text evidence="2">The sequence shown here is derived from an EMBL/GenBank/DDBJ whole genome shotgun (WGS) entry which is preliminary data.</text>
</comment>
<accession>A0ABP6RNG7</accession>
<keyword evidence="1" id="KW-1133">Transmembrane helix</keyword>
<gene>
    <name evidence="2" type="ORF">GCM10020366_27530</name>
</gene>
<dbReference type="NCBIfam" id="NF042935">
    <property type="entry name" value="SCO6880_fam"/>
    <property type="match status" value="1"/>
</dbReference>
<organism evidence="2 3">
    <name type="scientific">Saccharopolyspora gregorii</name>
    <dbReference type="NCBI Taxonomy" id="33914"/>
    <lineage>
        <taxon>Bacteria</taxon>
        <taxon>Bacillati</taxon>
        <taxon>Actinomycetota</taxon>
        <taxon>Actinomycetes</taxon>
        <taxon>Pseudonocardiales</taxon>
        <taxon>Pseudonocardiaceae</taxon>
        <taxon>Saccharopolyspora</taxon>
    </lineage>
</organism>
<name>A0ABP6RNG7_9PSEU</name>
<sequence>MSNSDRPRIYRGLAHAERAGWIMGLTPVQAVTCLVLAVPVLWTVSAGRFLDALVLLAGCGGAAALVVVPVRGRPALRWLGHLLLHQLGVATGWSRWQSAAAAGHPVDPDEPDLPGVLQRVELPDGPPLRDQGRVCLIHDTGDGRWGASARLTHSGVGLLSAEQCERLASRLGNLLLSIGHRDVVDRLSLLVRTVPDDGTEHEVWRREHEVADAPELARRVADELDRTIGNAGVRHEVFVTVSGTEDALRKPAAAAGGGVQGRARVLYRVLDGLEGPLKTTGVTSVEWLSGAGLAEAVRTSFNPDSSAVLRAAHLTGAAERGLPKAAAGPVAAPSPSMRRYDHDAYSTVSYSVLMPEAGTVFGSLSALLAVRTAGERRCVAIHYEVLGSRRAGREIQNIRFRTGVLRDLKAKKGFSASAVEERAVGGAQAQERAVAAGHSLVRYAVAAAVTVPATWQVEDHAARLENDSAGRFRLLRLDLAQDSGFVAACVPLGIGLPRSRGGLR</sequence>
<dbReference type="Proteomes" id="UP001500483">
    <property type="component" value="Unassembled WGS sequence"/>
</dbReference>
<dbReference type="EMBL" id="BAAAYK010000038">
    <property type="protein sequence ID" value="GAA3357844.1"/>
    <property type="molecule type" value="Genomic_DNA"/>
</dbReference>